<accession>M7ZWC3</accession>
<protein>
    <submittedName>
        <fullName evidence="1">Uncharacterized protein</fullName>
    </submittedName>
</protein>
<reference evidence="1" key="1">
    <citation type="journal article" date="2013" name="Nature">
        <title>Draft genome of the wheat A-genome progenitor Triticum urartu.</title>
        <authorList>
            <person name="Ling H.Q."/>
            <person name="Zhao S."/>
            <person name="Liu D."/>
            <person name="Wang J."/>
            <person name="Sun H."/>
            <person name="Zhang C."/>
            <person name="Fan H."/>
            <person name="Li D."/>
            <person name="Dong L."/>
            <person name="Tao Y."/>
            <person name="Gao C."/>
            <person name="Wu H."/>
            <person name="Li Y."/>
            <person name="Cui Y."/>
            <person name="Guo X."/>
            <person name="Zheng S."/>
            <person name="Wang B."/>
            <person name="Yu K."/>
            <person name="Liang Q."/>
            <person name="Yang W."/>
            <person name="Lou X."/>
            <person name="Chen J."/>
            <person name="Feng M."/>
            <person name="Jian J."/>
            <person name="Zhang X."/>
            <person name="Luo G."/>
            <person name="Jiang Y."/>
            <person name="Liu J."/>
            <person name="Wang Z."/>
            <person name="Sha Y."/>
            <person name="Zhang B."/>
            <person name="Wu H."/>
            <person name="Tang D."/>
            <person name="Shen Q."/>
            <person name="Xue P."/>
            <person name="Zou S."/>
            <person name="Wang X."/>
            <person name="Liu X."/>
            <person name="Wang F."/>
            <person name="Yang Y."/>
            <person name="An X."/>
            <person name="Dong Z."/>
            <person name="Zhang K."/>
            <person name="Zhang X."/>
            <person name="Luo M.C."/>
            <person name="Dvorak J."/>
            <person name="Tong Y."/>
            <person name="Wang J."/>
            <person name="Yang H."/>
            <person name="Li Z."/>
            <person name="Wang D."/>
            <person name="Zhang A."/>
            <person name="Wang J."/>
        </authorList>
    </citation>
    <scope>NUCLEOTIDE SEQUENCE</scope>
</reference>
<sequence>MAIKYPCFRDTFQRYSHRARRHPTMKTKRHLFIGAMDFETPYSTVNAVNKKLMKNASKRIGHHNFAKKNIDVVNMKCRLQEERIVHLLWPAGLGPQVILVFIFRLGKLS</sequence>
<organism evidence="1">
    <name type="scientific">Triticum urartu</name>
    <name type="common">Red wild einkorn</name>
    <name type="synonym">Crithodium urartu</name>
    <dbReference type="NCBI Taxonomy" id="4572"/>
    <lineage>
        <taxon>Eukaryota</taxon>
        <taxon>Viridiplantae</taxon>
        <taxon>Streptophyta</taxon>
        <taxon>Embryophyta</taxon>
        <taxon>Tracheophyta</taxon>
        <taxon>Spermatophyta</taxon>
        <taxon>Magnoliopsida</taxon>
        <taxon>Liliopsida</taxon>
        <taxon>Poales</taxon>
        <taxon>Poaceae</taxon>
        <taxon>BOP clade</taxon>
        <taxon>Pooideae</taxon>
        <taxon>Triticodae</taxon>
        <taxon>Triticeae</taxon>
        <taxon>Triticinae</taxon>
        <taxon>Triticum</taxon>
    </lineage>
</organism>
<gene>
    <name evidence="1" type="ORF">TRIUR3_13156</name>
</gene>
<name>M7ZWC3_TRIUA</name>
<evidence type="ECO:0000313" key="1">
    <source>
        <dbReference type="EMBL" id="EMS67458.1"/>
    </source>
</evidence>
<proteinExistence type="predicted"/>
<dbReference type="AlphaFoldDB" id="M7ZWC3"/>
<dbReference type="EMBL" id="KD019106">
    <property type="protein sequence ID" value="EMS67458.1"/>
    <property type="molecule type" value="Genomic_DNA"/>
</dbReference>